<dbReference type="Pfam" id="PF01979">
    <property type="entry name" value="Amidohydro_1"/>
    <property type="match status" value="1"/>
</dbReference>
<dbReference type="PANTHER" id="PTHR43794">
    <property type="entry name" value="AMINOHYDROLASE SSNA-RELATED"/>
    <property type="match status" value="1"/>
</dbReference>
<comment type="cofactor">
    <cofactor evidence="5">
        <name>Zn(2+)</name>
        <dbReference type="ChEBI" id="CHEBI:29105"/>
    </cofactor>
    <text evidence="5">Binds 1 zinc ion per subunit.</text>
</comment>
<dbReference type="EC" id="3.5.4.31" evidence="5"/>
<feature type="domain" description="Amidohydrolase-related" evidence="6">
    <location>
        <begin position="61"/>
        <end position="411"/>
    </location>
</feature>
<dbReference type="InterPro" id="IPR006680">
    <property type="entry name" value="Amidohydro-rel"/>
</dbReference>
<proteinExistence type="inferred from homology"/>
<feature type="binding site" evidence="5">
    <location>
        <position position="70"/>
    </location>
    <ligand>
        <name>Zn(2+)</name>
        <dbReference type="ChEBI" id="CHEBI:29105"/>
    </ligand>
</feature>
<feature type="binding site" evidence="5">
    <location>
        <position position="222"/>
    </location>
    <ligand>
        <name>substrate</name>
    </ligand>
</feature>
<dbReference type="InterPro" id="IPR050287">
    <property type="entry name" value="MTA/SAH_deaminase"/>
</dbReference>
<comment type="similarity">
    <text evidence="5">Belongs to the metallo-dependent hydrolases superfamily. MTA/SAH deaminase family.</text>
</comment>
<keyword evidence="2 5" id="KW-0479">Metal-binding</keyword>
<dbReference type="Proteomes" id="UP000229278">
    <property type="component" value="Unassembled WGS sequence"/>
</dbReference>
<dbReference type="PANTHER" id="PTHR43794:SF11">
    <property type="entry name" value="AMIDOHYDROLASE-RELATED DOMAIN-CONTAINING PROTEIN"/>
    <property type="match status" value="1"/>
</dbReference>
<evidence type="ECO:0000313" key="7">
    <source>
        <dbReference type="EMBL" id="PIE83595.1"/>
    </source>
</evidence>
<feature type="binding site" evidence="5">
    <location>
        <position position="307"/>
    </location>
    <ligand>
        <name>Zn(2+)</name>
        <dbReference type="ChEBI" id="CHEBI:29105"/>
    </ligand>
</feature>
<feature type="binding site" evidence="5">
    <location>
        <position position="192"/>
    </location>
    <ligand>
        <name>substrate</name>
    </ligand>
</feature>
<comment type="catalytic activity">
    <reaction evidence="5">
        <text>S-adenosyl-L-homocysteine + H2O + H(+) = S-inosyl-L-homocysteine + NH4(+)</text>
        <dbReference type="Rhea" id="RHEA:20716"/>
        <dbReference type="ChEBI" id="CHEBI:15377"/>
        <dbReference type="ChEBI" id="CHEBI:15378"/>
        <dbReference type="ChEBI" id="CHEBI:28938"/>
        <dbReference type="ChEBI" id="CHEBI:57856"/>
        <dbReference type="ChEBI" id="CHEBI:57985"/>
        <dbReference type="EC" id="3.5.4.28"/>
    </reaction>
</comment>
<accession>A0A2G6PGC2</accession>
<name>A0A2G6PGC2_9GAMM</name>
<dbReference type="SUPFAM" id="SSF51338">
    <property type="entry name" value="Composite domain of metallo-dependent hydrolases"/>
    <property type="match status" value="1"/>
</dbReference>
<dbReference type="FunFam" id="3.20.20.140:FF:000014">
    <property type="entry name" value="5-methylthioadenosine/S-adenosylhomocysteine deaminase"/>
    <property type="match status" value="1"/>
</dbReference>
<dbReference type="HAMAP" id="MF_01281">
    <property type="entry name" value="MTA_SAH_deamin"/>
    <property type="match status" value="1"/>
</dbReference>
<dbReference type="InterPro" id="IPR011059">
    <property type="entry name" value="Metal-dep_hydrolase_composite"/>
</dbReference>
<dbReference type="InterPro" id="IPR023512">
    <property type="entry name" value="Deaminase_MtaD/DadD"/>
</dbReference>
<evidence type="ECO:0000256" key="3">
    <source>
        <dbReference type="ARBA" id="ARBA00022801"/>
    </source>
</evidence>
<sequence>MPQSIDTLLDACWIVPVQPETHILKHHSLVVDKGRILDILPQNEASTRYTATTHLYLDRHVLIPGLVNAHTHASMTLLRGLVDDLPLMTWLQDHIWPAEARWVDPDFIHDGSQLAIAEMLRGGTTCFNDMYFFPEATAETARNCGIRAHVGLIALDFPSAYANNLDDYLEKGLALHDRLKDDPLVRTAFAPHAPYTVSAASLERIGQLSADMNLRIHIHIHETAAEVNQFKTQHGCRPLQRLKQIGLLSHRLLAVHMTQLEHAEIEQLAKAKAHVVHCAESNLKLASGFCPIAQLDNHHVNVAIGTDGAASNNDLDMLGELRTAALLGKGVAGDPAVLPAARTLRMATLNGACALGLEHEIGSLERGKSADIVAIDLGHPETEPVHNPISKLVYAVSRHQVSDVWIAGRRVLADRHLTTLDLTETLERARRWQEKIVAKRHA</sequence>
<evidence type="ECO:0000256" key="1">
    <source>
        <dbReference type="ARBA" id="ARBA00006745"/>
    </source>
</evidence>
<feature type="binding site" evidence="5">
    <location>
        <position position="307"/>
    </location>
    <ligand>
        <name>substrate</name>
    </ligand>
</feature>
<dbReference type="GO" id="GO:0050270">
    <property type="term" value="F:S-adenosylhomocysteine deaminase activity"/>
    <property type="evidence" value="ECO:0007669"/>
    <property type="project" value="UniProtKB-UniRule"/>
</dbReference>
<evidence type="ECO:0000313" key="8">
    <source>
        <dbReference type="Proteomes" id="UP000229278"/>
    </source>
</evidence>
<feature type="binding site" evidence="5">
    <location>
        <position position="72"/>
    </location>
    <ligand>
        <name>Zn(2+)</name>
        <dbReference type="ChEBI" id="CHEBI:29105"/>
    </ligand>
</feature>
<dbReference type="InterPro" id="IPR032466">
    <property type="entry name" value="Metal_Hydrolase"/>
</dbReference>
<evidence type="ECO:0000256" key="2">
    <source>
        <dbReference type="ARBA" id="ARBA00022723"/>
    </source>
</evidence>
<evidence type="ECO:0000256" key="4">
    <source>
        <dbReference type="ARBA" id="ARBA00022833"/>
    </source>
</evidence>
<dbReference type="SUPFAM" id="SSF51556">
    <property type="entry name" value="Metallo-dependent hydrolases"/>
    <property type="match status" value="1"/>
</dbReference>
<reference evidence="7 8" key="1">
    <citation type="submission" date="2017-10" db="EMBL/GenBank/DDBJ databases">
        <title>Novel microbial diversity and functional potential in the marine mammal oral microbiome.</title>
        <authorList>
            <person name="Dudek N.K."/>
            <person name="Sun C.L."/>
            <person name="Burstein D."/>
            <person name="Kantor R.S."/>
            <person name="Aliaga Goltsman D.S."/>
            <person name="Bik E.M."/>
            <person name="Thomas B.C."/>
            <person name="Banfield J.F."/>
            <person name="Relman D.A."/>
        </authorList>
    </citation>
    <scope>NUCLEOTIDE SEQUENCE [LARGE SCALE GENOMIC DNA]</scope>
    <source>
        <strain evidence="7">DOLJORAL78_50_517</strain>
    </source>
</reference>
<evidence type="ECO:0000256" key="5">
    <source>
        <dbReference type="HAMAP-Rule" id="MF_01281"/>
    </source>
</evidence>
<evidence type="ECO:0000259" key="6">
    <source>
        <dbReference type="Pfam" id="PF01979"/>
    </source>
</evidence>
<dbReference type="Gene3D" id="2.30.40.10">
    <property type="entry name" value="Urease, subunit C, domain 1"/>
    <property type="match status" value="1"/>
</dbReference>
<comment type="caution">
    <text evidence="7">The sequence shown here is derived from an EMBL/GenBank/DDBJ whole genome shotgun (WGS) entry which is preliminary data.</text>
</comment>
<comment type="caution">
    <text evidence="5">Lacks conserved residue(s) required for the propagation of feature annotation.</text>
</comment>
<protein>
    <recommendedName>
        <fullName evidence="5">5-methylthioadenosine/S-adenosylhomocysteine deaminase</fullName>
        <shortName evidence="5">MTA/SAH deaminase</shortName>
        <ecNumber evidence="5">3.5.4.28</ecNumber>
        <ecNumber evidence="5">3.5.4.31</ecNumber>
    </recommendedName>
</protein>
<comment type="similarity">
    <text evidence="1">Belongs to the metallo-dependent hydrolases superfamily. ATZ/TRZ family.</text>
</comment>
<dbReference type="AlphaFoldDB" id="A0A2G6PGC2"/>
<dbReference type="CDD" id="cd01298">
    <property type="entry name" value="ATZ_TRZ_like"/>
    <property type="match status" value="1"/>
</dbReference>
<gene>
    <name evidence="5" type="primary">mtaD</name>
    <name evidence="7" type="ORF">CSA09_01765</name>
</gene>
<dbReference type="GO" id="GO:0090614">
    <property type="term" value="F:5'-methylthioadenosine deaminase activity"/>
    <property type="evidence" value="ECO:0007669"/>
    <property type="project" value="UniProtKB-UniRule"/>
</dbReference>
<keyword evidence="3 5" id="KW-0378">Hydrolase</keyword>
<dbReference type="GO" id="GO:0046872">
    <property type="term" value="F:metal ion binding"/>
    <property type="evidence" value="ECO:0007669"/>
    <property type="project" value="UniProtKB-KW"/>
</dbReference>
<dbReference type="NCBIfam" id="NF006549">
    <property type="entry name" value="PRK09045.1"/>
    <property type="match status" value="1"/>
</dbReference>
<feature type="binding site" evidence="5">
    <location>
        <position position="99"/>
    </location>
    <ligand>
        <name>substrate</name>
    </ligand>
</feature>
<organism evidence="7 8">
    <name type="scientific">Candidatus Contendibacter odensensis</name>
    <dbReference type="NCBI Taxonomy" id="1400860"/>
    <lineage>
        <taxon>Bacteria</taxon>
        <taxon>Pseudomonadati</taxon>
        <taxon>Pseudomonadota</taxon>
        <taxon>Gammaproteobacteria</taxon>
        <taxon>Candidatus Competibacteraceae</taxon>
        <taxon>Candidatus Contendibacter</taxon>
    </lineage>
</organism>
<comment type="catalytic activity">
    <reaction evidence="5">
        <text>S-methyl-5'-thioadenosine + H2O + H(+) = S-methyl-5'-thioinosine + NH4(+)</text>
        <dbReference type="Rhea" id="RHEA:25025"/>
        <dbReference type="ChEBI" id="CHEBI:15377"/>
        <dbReference type="ChEBI" id="CHEBI:15378"/>
        <dbReference type="ChEBI" id="CHEBI:17509"/>
        <dbReference type="ChEBI" id="CHEBI:28938"/>
        <dbReference type="ChEBI" id="CHEBI:48595"/>
        <dbReference type="EC" id="3.5.4.31"/>
    </reaction>
</comment>
<dbReference type="EC" id="3.5.4.28" evidence="5"/>
<keyword evidence="4 5" id="KW-0862">Zinc</keyword>
<dbReference type="Gene3D" id="3.20.20.140">
    <property type="entry name" value="Metal-dependent hydrolases"/>
    <property type="match status" value="1"/>
</dbReference>
<feature type="binding site" evidence="5">
    <location>
        <position position="219"/>
    </location>
    <ligand>
        <name>Zn(2+)</name>
        <dbReference type="ChEBI" id="CHEBI:29105"/>
    </ligand>
</feature>
<comment type="function">
    <text evidence="5">Catalyzes the deamination of 5-methylthioadenosine and S-adenosyl-L-homocysteine into 5-methylthioinosine and S-inosyl-L-homocysteine, respectively. Is also able to deaminate adenosine.</text>
</comment>
<dbReference type="EMBL" id="PDTV01000004">
    <property type="protein sequence ID" value="PIE83595.1"/>
    <property type="molecule type" value="Genomic_DNA"/>
</dbReference>